<proteinExistence type="predicted"/>
<sequence>MAMEKPDPIRPTDDEARTLARQLIDDARFGALAVTDVESGGPSVTRVAIGTDQGGTPVTLISSLSAHWQALAASPRCALLLGEPGPKGDPLVHPRLTVHCTAAFVDRDSAEHAELRARYLESHPKSKLYIDFGDFAFVRFTAVDARLNGGFGKAFRLTADDLSGVPTSV</sequence>
<dbReference type="InterPro" id="IPR012349">
    <property type="entry name" value="Split_barrel_FMN-bd"/>
</dbReference>
<dbReference type="GO" id="GO:0005737">
    <property type="term" value="C:cytoplasm"/>
    <property type="evidence" value="ECO:0007669"/>
    <property type="project" value="UniProtKB-ARBA"/>
</dbReference>
<dbReference type="AlphaFoldDB" id="A0A5P3ADY4"/>
<evidence type="ECO:0000313" key="2">
    <source>
        <dbReference type="EMBL" id="QEW27552.1"/>
    </source>
</evidence>
<reference evidence="2 3" key="1">
    <citation type="submission" date="2018-08" db="EMBL/GenBank/DDBJ databases">
        <title>Genetic Globetrotter - A new plasmid hitch-hiking vast phylogenetic and geographic distances.</title>
        <authorList>
            <person name="Vollmers J."/>
            <person name="Petersen J."/>
        </authorList>
    </citation>
    <scope>NUCLEOTIDE SEQUENCE [LARGE SCALE GENOMIC DNA]</scope>
    <source>
        <strain evidence="2 3">DSM 26383</strain>
    </source>
</reference>
<dbReference type="PANTHER" id="PTHR13343:SF17">
    <property type="entry name" value="CELLULAR REPRESSOR OF E1A-STIMULATED GENES, ISOFORM A"/>
    <property type="match status" value="1"/>
</dbReference>
<dbReference type="Proteomes" id="UP000325785">
    <property type="component" value="Chromosome"/>
</dbReference>
<dbReference type="EMBL" id="CP031598">
    <property type="protein sequence ID" value="QEW27552.1"/>
    <property type="molecule type" value="Genomic_DNA"/>
</dbReference>
<protein>
    <submittedName>
        <fullName evidence="2">Heme utilization protein HutZ</fullName>
    </submittedName>
</protein>
<dbReference type="Pfam" id="PF01243">
    <property type="entry name" value="PNPOx_N"/>
    <property type="match status" value="1"/>
</dbReference>
<name>A0A5P3ADY4_9RHOB</name>
<gene>
    <name evidence="2" type="ORF">RIdsm_03368</name>
</gene>
<accession>A0A5P3ADY4</accession>
<feature type="domain" description="Pyridoxamine 5'-phosphate oxidase N-terminal" evidence="1">
    <location>
        <begin position="20"/>
        <end position="146"/>
    </location>
</feature>
<dbReference type="KEGG" id="rid:RIdsm_03368"/>
<evidence type="ECO:0000313" key="3">
    <source>
        <dbReference type="Proteomes" id="UP000325785"/>
    </source>
</evidence>
<dbReference type="Gene3D" id="2.30.110.10">
    <property type="entry name" value="Electron Transport, Fmn-binding Protein, Chain A"/>
    <property type="match status" value="1"/>
</dbReference>
<evidence type="ECO:0000259" key="1">
    <source>
        <dbReference type="Pfam" id="PF01243"/>
    </source>
</evidence>
<dbReference type="PANTHER" id="PTHR13343">
    <property type="entry name" value="CREG1 PROTEIN"/>
    <property type="match status" value="1"/>
</dbReference>
<dbReference type="InterPro" id="IPR011576">
    <property type="entry name" value="Pyridox_Oxase_N"/>
</dbReference>
<dbReference type="SUPFAM" id="SSF50475">
    <property type="entry name" value="FMN-binding split barrel"/>
    <property type="match status" value="1"/>
</dbReference>
<organism evidence="2 3">
    <name type="scientific">Roseovarius indicus</name>
    <dbReference type="NCBI Taxonomy" id="540747"/>
    <lineage>
        <taxon>Bacteria</taxon>
        <taxon>Pseudomonadati</taxon>
        <taxon>Pseudomonadota</taxon>
        <taxon>Alphaproteobacteria</taxon>
        <taxon>Rhodobacterales</taxon>
        <taxon>Roseobacteraceae</taxon>
        <taxon>Roseovarius</taxon>
    </lineage>
</organism>